<dbReference type="NCBIfam" id="TIGR02124">
    <property type="entry name" value="hypE"/>
    <property type="match status" value="1"/>
</dbReference>
<reference evidence="4 5" key="1">
    <citation type="submission" date="2015-07" db="EMBL/GenBank/DDBJ databases">
        <title>Draft genome of Bellilinea caldifistulae DSM 17877.</title>
        <authorList>
            <person name="Hemp J."/>
            <person name="Ward L.M."/>
            <person name="Pace L.A."/>
            <person name="Fischer W.W."/>
        </authorList>
    </citation>
    <scope>NUCLEOTIDE SEQUENCE [LARGE SCALE GENOMIC DNA]</scope>
    <source>
        <strain evidence="4 5">GOMI-1</strain>
    </source>
</reference>
<dbReference type="Pfam" id="PF02769">
    <property type="entry name" value="AIRS_C"/>
    <property type="match status" value="1"/>
</dbReference>
<organism evidence="4 5">
    <name type="scientific">Bellilinea caldifistulae</name>
    <dbReference type="NCBI Taxonomy" id="360411"/>
    <lineage>
        <taxon>Bacteria</taxon>
        <taxon>Bacillati</taxon>
        <taxon>Chloroflexota</taxon>
        <taxon>Anaerolineae</taxon>
        <taxon>Anaerolineales</taxon>
        <taxon>Anaerolineaceae</taxon>
        <taxon>Bellilinea</taxon>
    </lineage>
</organism>
<evidence type="ECO:0000313" key="5">
    <source>
        <dbReference type="Proteomes" id="UP000050514"/>
    </source>
</evidence>
<evidence type="ECO:0000313" key="4">
    <source>
        <dbReference type="EMBL" id="KPL73986.1"/>
    </source>
</evidence>
<name>A0A0N8GM09_9CHLR</name>
<dbReference type="PATRIC" id="fig|360411.5.peg.2476"/>
<dbReference type="PIRSF" id="PIRSF005644">
    <property type="entry name" value="Hdrgns_mtr_HypE"/>
    <property type="match status" value="1"/>
</dbReference>
<dbReference type="STRING" id="360411.AC812_13895"/>
<gene>
    <name evidence="4" type="ORF">AC812_13895</name>
</gene>
<dbReference type="InterPro" id="IPR016188">
    <property type="entry name" value="PurM-like_N"/>
</dbReference>
<dbReference type="SUPFAM" id="SSF56042">
    <property type="entry name" value="PurM C-terminal domain-like"/>
    <property type="match status" value="1"/>
</dbReference>
<dbReference type="CDD" id="cd02197">
    <property type="entry name" value="HypE"/>
    <property type="match status" value="1"/>
</dbReference>
<feature type="domain" description="PurM-like N-terminal" evidence="2">
    <location>
        <begin position="47"/>
        <end position="159"/>
    </location>
</feature>
<dbReference type="InterPro" id="IPR011854">
    <property type="entry name" value="HypE"/>
</dbReference>
<feature type="domain" description="PurM-like C-terminal" evidence="3">
    <location>
        <begin position="172"/>
        <end position="323"/>
    </location>
</feature>
<dbReference type="RefSeq" id="WP_061917945.1">
    <property type="nucleotide sequence ID" value="NZ_DF967971.1"/>
</dbReference>
<accession>A0A0N8GM09</accession>
<dbReference type="Pfam" id="PF00586">
    <property type="entry name" value="AIRS"/>
    <property type="match status" value="1"/>
</dbReference>
<dbReference type="Proteomes" id="UP000050514">
    <property type="component" value="Unassembled WGS sequence"/>
</dbReference>
<dbReference type="SUPFAM" id="SSF55326">
    <property type="entry name" value="PurM N-terminal domain-like"/>
    <property type="match status" value="1"/>
</dbReference>
<dbReference type="Gene3D" id="3.90.650.10">
    <property type="entry name" value="PurM-like C-terminal domain"/>
    <property type="match status" value="1"/>
</dbReference>
<proteinExistence type="inferred from homology"/>
<evidence type="ECO:0000259" key="2">
    <source>
        <dbReference type="Pfam" id="PF00586"/>
    </source>
</evidence>
<evidence type="ECO:0000259" key="3">
    <source>
        <dbReference type="Pfam" id="PF02769"/>
    </source>
</evidence>
<protein>
    <submittedName>
        <fullName evidence="4">Hydrogenase</fullName>
    </submittedName>
</protein>
<evidence type="ECO:0000256" key="1">
    <source>
        <dbReference type="ARBA" id="ARBA00006243"/>
    </source>
</evidence>
<comment type="similarity">
    <text evidence="1">Belongs to the HypE family.</text>
</comment>
<dbReference type="InterPro" id="IPR036676">
    <property type="entry name" value="PurM-like_C_sf"/>
</dbReference>
<comment type="caution">
    <text evidence="4">The sequence shown here is derived from an EMBL/GenBank/DDBJ whole genome shotgun (WGS) entry which is preliminary data.</text>
</comment>
<dbReference type="AlphaFoldDB" id="A0A0N8GM09"/>
<dbReference type="InterPro" id="IPR036921">
    <property type="entry name" value="PurM-like_N_sf"/>
</dbReference>
<dbReference type="EMBL" id="LGHJ01000019">
    <property type="protein sequence ID" value="KPL73986.1"/>
    <property type="molecule type" value="Genomic_DNA"/>
</dbReference>
<dbReference type="GO" id="GO:0051604">
    <property type="term" value="P:protein maturation"/>
    <property type="evidence" value="ECO:0007669"/>
    <property type="project" value="TreeGrafter"/>
</dbReference>
<sequence length="346" mass="36507">MEGPVCPLPLKHDDQIILGHGSGGRLTHDLIKNIFLPYLSSPPLLSGDDFARLTRPNGEVVVSTDCHIVSPLFFPGGDIGRLAVCGTVNDIAVSGAQPLYLTAGFILEEGLPVQTLVRILESMRIAAQEASIQIVAGDTKVVEKGKADGLFITTTGFGFLPEGRTINGSQAQPGDVILVSGSMGDHGIAVLAERGELGFSAEIQSDVAPLNGLIQDLLAAAPHTHVLRDPTRGGLATTLNEIAAQSQVGMLLYENTIPINPAVQAACEMLGFDPLYIANEGKIIAIVPPDEAEAALEAMHRHPYGKSAARIGEVTRNDAGRVLLKTRIGATRILDMLAGEILPRIC</sequence>
<dbReference type="PANTHER" id="PTHR30303:SF0">
    <property type="entry name" value="CARBAMOYL DEHYDRATASE HYPE"/>
    <property type="match status" value="1"/>
</dbReference>
<dbReference type="PANTHER" id="PTHR30303">
    <property type="entry name" value="HYDROGENASE ISOENZYMES FORMATION PROTEIN HYPE"/>
    <property type="match status" value="1"/>
</dbReference>
<dbReference type="Gene3D" id="3.30.1330.10">
    <property type="entry name" value="PurM-like, N-terminal domain"/>
    <property type="match status" value="1"/>
</dbReference>
<dbReference type="InterPro" id="IPR010918">
    <property type="entry name" value="PurM-like_C_dom"/>
</dbReference>
<keyword evidence="5" id="KW-1185">Reference proteome</keyword>